<dbReference type="RefSeq" id="WP_068997793.1">
    <property type="nucleotide sequence ID" value="NZ_MDTQ01000001.1"/>
</dbReference>
<feature type="transmembrane region" description="Helical" evidence="2">
    <location>
        <begin position="57"/>
        <end position="75"/>
    </location>
</feature>
<dbReference type="Proteomes" id="UP000094291">
    <property type="component" value="Unassembled WGS sequence"/>
</dbReference>
<sequence length="123" mass="14059">MIKFISWLMTSVLLLAGLWFSQFYLLSGLMLILVGLIWWPPTRHYALHRWQLPHMPLLHVGVSLCLLVVALFAFIGQYQQTLLTQAQQAGFSTVEQWRQAQEEAESAASMTSKTEHSTKQPSE</sequence>
<reference evidence="3 4" key="1">
    <citation type="submission" date="2016-08" db="EMBL/GenBank/DDBJ databases">
        <authorList>
            <person name="Seilhamer J.J."/>
        </authorList>
    </citation>
    <scope>NUCLEOTIDE SEQUENCE [LARGE SCALE GENOMIC DNA]</scope>
    <source>
        <strain evidence="3 4">PH27A</strain>
    </source>
</reference>
<feature type="transmembrane region" description="Helical" evidence="2">
    <location>
        <begin position="12"/>
        <end position="37"/>
    </location>
</feature>
<feature type="compositionally biased region" description="Basic and acidic residues" evidence="1">
    <location>
        <begin position="113"/>
        <end position="123"/>
    </location>
</feature>
<evidence type="ECO:0000313" key="4">
    <source>
        <dbReference type="Proteomes" id="UP000094291"/>
    </source>
</evidence>
<evidence type="ECO:0000313" key="3">
    <source>
        <dbReference type="EMBL" id="ODC03377.1"/>
    </source>
</evidence>
<evidence type="ECO:0008006" key="5">
    <source>
        <dbReference type="Google" id="ProtNLM"/>
    </source>
</evidence>
<evidence type="ECO:0000256" key="1">
    <source>
        <dbReference type="SAM" id="MobiDB-lite"/>
    </source>
</evidence>
<evidence type="ECO:0000256" key="2">
    <source>
        <dbReference type="SAM" id="Phobius"/>
    </source>
</evidence>
<dbReference type="EMBL" id="MDTQ01000001">
    <property type="protein sequence ID" value="ODC03377.1"/>
    <property type="molecule type" value="Genomic_DNA"/>
</dbReference>
<protein>
    <recommendedName>
        <fullName evidence="5">AI-2E family transporter</fullName>
    </recommendedName>
</protein>
<dbReference type="AlphaFoldDB" id="A0A1E2V8S2"/>
<comment type="caution">
    <text evidence="3">The sequence shown here is derived from an EMBL/GenBank/DDBJ whole genome shotgun (WGS) entry which is preliminary data.</text>
</comment>
<keyword evidence="2" id="KW-0812">Transmembrane</keyword>
<accession>A0A1E2V8S2</accession>
<keyword evidence="2" id="KW-1133">Transmembrane helix</keyword>
<proteinExistence type="predicted"/>
<organism evidence="3 4">
    <name type="scientific">Terasakiispira papahanaumokuakeensis</name>
    <dbReference type="NCBI Taxonomy" id="197479"/>
    <lineage>
        <taxon>Bacteria</taxon>
        <taxon>Pseudomonadati</taxon>
        <taxon>Pseudomonadota</taxon>
        <taxon>Gammaproteobacteria</taxon>
        <taxon>Oceanospirillales</taxon>
        <taxon>Terasakiispira</taxon>
    </lineage>
</organism>
<keyword evidence="4" id="KW-1185">Reference proteome</keyword>
<keyword evidence="2" id="KW-0472">Membrane</keyword>
<gene>
    <name evidence="3" type="ORF">BFW38_07270</name>
</gene>
<feature type="region of interest" description="Disordered" evidence="1">
    <location>
        <begin position="100"/>
        <end position="123"/>
    </location>
</feature>
<name>A0A1E2V8S2_9GAMM</name>